<dbReference type="Pfam" id="PF00226">
    <property type="entry name" value="DnaJ"/>
    <property type="match status" value="1"/>
</dbReference>
<evidence type="ECO:0000256" key="1">
    <source>
        <dbReference type="ARBA" id="ARBA00004123"/>
    </source>
</evidence>
<dbReference type="PANTHER" id="PTHR21454:SF47">
    <property type="entry name" value="DNAJ HEAT SHOCK N-TERMINAL DOMAIN-CONTAINING PROTEIN"/>
    <property type="match status" value="1"/>
</dbReference>
<keyword evidence="10" id="KW-1185">Reference proteome</keyword>
<evidence type="ECO:0000313" key="9">
    <source>
        <dbReference type="EMBL" id="GMH17709.1"/>
    </source>
</evidence>
<sequence length="183" mass="20672">MIIHKMSIQETHYDILAVKEDSSYEEIRANYRSALLICHPDKLHNTVNLPRSGDESGERFMKVQKAWEILSNSSSRAFYDMELQFLRSVVADDVRLEDMLAEDTGGISELYYRCSCGDYFSIKGYELEEMGCQLSNFGDEISVLTPDAIPGSIILSCGSCSLKIRLLISIDSRVPVVDRTVKI</sequence>
<dbReference type="PRINTS" id="PR00625">
    <property type="entry name" value="JDOMAIN"/>
</dbReference>
<dbReference type="InterPro" id="IPR044248">
    <property type="entry name" value="DPH3/4-like"/>
</dbReference>
<dbReference type="PANTHER" id="PTHR21454">
    <property type="entry name" value="DPH3 HOMOLOG-RELATED"/>
    <property type="match status" value="1"/>
</dbReference>
<evidence type="ECO:0000313" key="10">
    <source>
        <dbReference type="Proteomes" id="UP001279734"/>
    </source>
</evidence>
<protein>
    <recommendedName>
        <fullName evidence="11">DPH4 homolog</fullName>
    </recommendedName>
</protein>
<accession>A0AAD3SVG7</accession>
<evidence type="ECO:0008006" key="11">
    <source>
        <dbReference type="Google" id="ProtNLM"/>
    </source>
</evidence>
<dbReference type="GO" id="GO:0005829">
    <property type="term" value="C:cytosol"/>
    <property type="evidence" value="ECO:0007669"/>
    <property type="project" value="TreeGrafter"/>
</dbReference>
<dbReference type="GO" id="GO:0017183">
    <property type="term" value="P:protein histidyl modification to diphthamide"/>
    <property type="evidence" value="ECO:0007669"/>
    <property type="project" value="InterPro"/>
</dbReference>
<dbReference type="GO" id="GO:0046872">
    <property type="term" value="F:metal ion binding"/>
    <property type="evidence" value="ECO:0007669"/>
    <property type="project" value="UniProtKB-KW"/>
</dbReference>
<feature type="domain" description="J" evidence="7">
    <location>
        <begin position="11"/>
        <end position="83"/>
    </location>
</feature>
<proteinExistence type="inferred from homology"/>
<feature type="domain" description="DPH-type MB" evidence="8">
    <location>
        <begin position="90"/>
        <end position="169"/>
    </location>
</feature>
<dbReference type="PROSITE" id="PS50076">
    <property type="entry name" value="DNAJ_2"/>
    <property type="match status" value="1"/>
</dbReference>
<evidence type="ECO:0000256" key="6">
    <source>
        <dbReference type="ARBA" id="ARBA00023242"/>
    </source>
</evidence>
<dbReference type="SUPFAM" id="SSF144217">
    <property type="entry name" value="CSL zinc finger"/>
    <property type="match status" value="1"/>
</dbReference>
<dbReference type="InterPro" id="IPR018253">
    <property type="entry name" value="DnaJ_domain_CS"/>
</dbReference>
<organism evidence="9 10">
    <name type="scientific">Nepenthes gracilis</name>
    <name type="common">Slender pitcher plant</name>
    <dbReference type="NCBI Taxonomy" id="150966"/>
    <lineage>
        <taxon>Eukaryota</taxon>
        <taxon>Viridiplantae</taxon>
        <taxon>Streptophyta</taxon>
        <taxon>Embryophyta</taxon>
        <taxon>Tracheophyta</taxon>
        <taxon>Spermatophyta</taxon>
        <taxon>Magnoliopsida</taxon>
        <taxon>eudicotyledons</taxon>
        <taxon>Gunneridae</taxon>
        <taxon>Pentapetalae</taxon>
        <taxon>Caryophyllales</taxon>
        <taxon>Nepenthaceae</taxon>
        <taxon>Nepenthes</taxon>
    </lineage>
</organism>
<dbReference type="SUPFAM" id="SSF46565">
    <property type="entry name" value="Chaperone J-domain"/>
    <property type="match status" value="1"/>
</dbReference>
<keyword evidence="5" id="KW-0408">Iron</keyword>
<comment type="caution">
    <text evidence="9">The sequence shown here is derived from an EMBL/GenBank/DDBJ whole genome shotgun (WGS) entry which is preliminary data.</text>
</comment>
<evidence type="ECO:0000256" key="5">
    <source>
        <dbReference type="ARBA" id="ARBA00023004"/>
    </source>
</evidence>
<dbReference type="SMART" id="SM00271">
    <property type="entry name" value="DnaJ"/>
    <property type="match status" value="1"/>
</dbReference>
<reference evidence="9" key="1">
    <citation type="submission" date="2023-05" db="EMBL/GenBank/DDBJ databases">
        <title>Nepenthes gracilis genome sequencing.</title>
        <authorList>
            <person name="Fukushima K."/>
        </authorList>
    </citation>
    <scope>NUCLEOTIDE SEQUENCE</scope>
    <source>
        <strain evidence="9">SING2019-196</strain>
    </source>
</reference>
<dbReference type="Gene3D" id="1.10.287.110">
    <property type="entry name" value="DnaJ domain"/>
    <property type="match status" value="1"/>
</dbReference>
<dbReference type="InterPro" id="IPR036671">
    <property type="entry name" value="DPH_MB_sf"/>
</dbReference>
<evidence type="ECO:0000256" key="4">
    <source>
        <dbReference type="ARBA" id="ARBA00022723"/>
    </source>
</evidence>
<evidence type="ECO:0000256" key="3">
    <source>
        <dbReference type="ARBA" id="ARBA00006169"/>
    </source>
</evidence>
<dbReference type="PROSITE" id="PS51074">
    <property type="entry name" value="DPH_MB"/>
    <property type="match status" value="1"/>
</dbReference>
<comment type="similarity">
    <text evidence="3">Belongs to the DPH4 family.</text>
</comment>
<dbReference type="Gene3D" id="3.10.660.10">
    <property type="entry name" value="DPH Zinc finger"/>
    <property type="match status" value="1"/>
</dbReference>
<gene>
    <name evidence="9" type="ORF">Nepgr_019550</name>
</gene>
<dbReference type="InterPro" id="IPR007872">
    <property type="entry name" value="DPH_MB_dom"/>
</dbReference>
<dbReference type="InterPro" id="IPR001623">
    <property type="entry name" value="DnaJ_domain"/>
</dbReference>
<dbReference type="EMBL" id="BSYO01000018">
    <property type="protein sequence ID" value="GMH17709.1"/>
    <property type="molecule type" value="Genomic_DNA"/>
</dbReference>
<evidence type="ECO:0000259" key="8">
    <source>
        <dbReference type="PROSITE" id="PS51074"/>
    </source>
</evidence>
<dbReference type="GO" id="GO:0005634">
    <property type="term" value="C:nucleus"/>
    <property type="evidence" value="ECO:0007669"/>
    <property type="project" value="UniProtKB-SubCell"/>
</dbReference>
<dbReference type="AlphaFoldDB" id="A0AAD3SVG7"/>
<comment type="subcellular location">
    <subcellularLocation>
        <location evidence="2">Cytoplasm</location>
    </subcellularLocation>
    <subcellularLocation>
        <location evidence="1">Nucleus</location>
    </subcellularLocation>
</comment>
<dbReference type="Proteomes" id="UP001279734">
    <property type="component" value="Unassembled WGS sequence"/>
</dbReference>
<name>A0AAD3SVG7_NEPGR</name>
<dbReference type="InterPro" id="IPR036869">
    <property type="entry name" value="J_dom_sf"/>
</dbReference>
<keyword evidence="6" id="KW-0539">Nucleus</keyword>
<dbReference type="CDD" id="cd06257">
    <property type="entry name" value="DnaJ"/>
    <property type="match status" value="1"/>
</dbReference>
<keyword evidence="4" id="KW-0479">Metal-binding</keyword>
<dbReference type="PROSITE" id="PS00636">
    <property type="entry name" value="DNAJ_1"/>
    <property type="match status" value="1"/>
</dbReference>
<dbReference type="Pfam" id="PF05207">
    <property type="entry name" value="Zn_ribbon_CSL"/>
    <property type="match status" value="1"/>
</dbReference>
<evidence type="ECO:0000259" key="7">
    <source>
        <dbReference type="PROSITE" id="PS50076"/>
    </source>
</evidence>
<evidence type="ECO:0000256" key="2">
    <source>
        <dbReference type="ARBA" id="ARBA00004496"/>
    </source>
</evidence>